<keyword evidence="6 10" id="KW-0464">Manganese</keyword>
<dbReference type="InterPro" id="IPR017510">
    <property type="entry name" value="RtcB2"/>
</dbReference>
<comment type="subunit">
    <text evidence="11">Monomer.</text>
</comment>
<dbReference type="GO" id="GO:0005525">
    <property type="term" value="F:GTP binding"/>
    <property type="evidence" value="ECO:0007669"/>
    <property type="project" value="UniProtKB-KW"/>
</dbReference>
<dbReference type="Pfam" id="PF01139">
    <property type="entry name" value="RtcB"/>
    <property type="match status" value="2"/>
</dbReference>
<dbReference type="EC" id="6.5.1.-" evidence="11"/>
<dbReference type="NCBIfam" id="TIGR03073">
    <property type="entry name" value="release_rtcB"/>
    <property type="match status" value="1"/>
</dbReference>
<evidence type="ECO:0000313" key="12">
    <source>
        <dbReference type="EMBL" id="PAT40014.1"/>
    </source>
</evidence>
<evidence type="ECO:0000256" key="10">
    <source>
        <dbReference type="PIRSR" id="PIRSR601233-3"/>
    </source>
</evidence>
<comment type="caution">
    <text evidence="12">The sequence shown here is derived from an EMBL/GenBank/DDBJ whole genome shotgun (WGS) entry which is preliminary data.</text>
</comment>
<feature type="binding site" evidence="10">
    <location>
        <position position="195"/>
    </location>
    <ligand>
        <name>Mn(2+)</name>
        <dbReference type="ChEBI" id="CHEBI:29035"/>
        <label>2</label>
    </ligand>
</feature>
<evidence type="ECO:0000256" key="8">
    <source>
        <dbReference type="PIRSR" id="PIRSR601233-1"/>
    </source>
</evidence>
<dbReference type="GO" id="GO:0042245">
    <property type="term" value="P:RNA repair"/>
    <property type="evidence" value="ECO:0007669"/>
    <property type="project" value="UniProtKB-KW"/>
</dbReference>
<keyword evidence="5 9" id="KW-0342">GTP-binding</keyword>
<evidence type="ECO:0000256" key="4">
    <source>
        <dbReference type="ARBA" id="ARBA00022800"/>
    </source>
</evidence>
<dbReference type="Gene3D" id="3.90.1860.10">
    <property type="entry name" value="tRNA-splicing ligase RtcB"/>
    <property type="match status" value="1"/>
</dbReference>
<proteinExistence type="inferred from homology"/>
<comment type="catalytic activity">
    <reaction evidence="7">
        <text>a 3'-end 3'-phospho-ribonucleotide-RNA + a 5'-end dephospho-ribonucleoside-RNA + GTP = a ribonucleotidyl-ribonucleotide-RNA + GMP + diphosphate</text>
        <dbReference type="Rhea" id="RHEA:68076"/>
        <dbReference type="Rhea" id="RHEA-COMP:10463"/>
        <dbReference type="Rhea" id="RHEA-COMP:13936"/>
        <dbReference type="Rhea" id="RHEA-COMP:17355"/>
        <dbReference type="ChEBI" id="CHEBI:33019"/>
        <dbReference type="ChEBI" id="CHEBI:37565"/>
        <dbReference type="ChEBI" id="CHEBI:58115"/>
        <dbReference type="ChEBI" id="CHEBI:83062"/>
        <dbReference type="ChEBI" id="CHEBI:138284"/>
        <dbReference type="ChEBI" id="CHEBI:173118"/>
        <dbReference type="EC" id="6.5.1.8"/>
    </reaction>
</comment>
<feature type="binding site" evidence="9">
    <location>
        <begin position="322"/>
        <end position="325"/>
    </location>
    <ligand>
        <name>GMP</name>
        <dbReference type="ChEBI" id="CHEBI:58115"/>
    </ligand>
</feature>
<dbReference type="InterPro" id="IPR036025">
    <property type="entry name" value="RtcB-like_sf"/>
</dbReference>
<evidence type="ECO:0000256" key="9">
    <source>
        <dbReference type="PIRSR" id="PIRSR601233-2"/>
    </source>
</evidence>
<comment type="similarity">
    <text evidence="11">Belongs to the RtcB family.</text>
</comment>
<sequence length="407" mass="42573">MGNSLQGKPSADKVRVFANNDVWLEANAVAQLHTTAQLPHIHAAVGLPDLHAGRGYPIGAAFFSVGHLYPALVGGDIGCGMALWRTGLKAHKTSPARLEKLLGSQEGPLPQALLAQAQPELAALCHDAALPLPAAQLAGSLGSIGGGNHFAELLACEQLYAAPEGDGPADADAATTATTAVCAALDPKAVYLLVHSGSRGLGGAILRAQVEAHGHAGLAADTPQAQHYLMQHEAALRYARLNREAIAQRFLQALRSDGLPLLDVSHNHVLPATHDGLQGFIHRKGATPADVGPVLIPGSRGDYSYLVQPLPGCDAALNSLAHGAGRKWARSDCMGRLAPRFQASALRKTRLGSTVVCNDKALLYEEAPQAYKAIDSVIASLLEAGLVRLLARFKPLLTYKKGGQPCC</sequence>
<dbReference type="InterPro" id="IPR001233">
    <property type="entry name" value="RtcB"/>
</dbReference>
<evidence type="ECO:0000256" key="7">
    <source>
        <dbReference type="ARBA" id="ARBA00047746"/>
    </source>
</evidence>
<evidence type="ECO:0000256" key="2">
    <source>
        <dbReference type="ARBA" id="ARBA00022723"/>
    </source>
</evidence>
<dbReference type="NCBIfam" id="NF007153">
    <property type="entry name" value="PRK09588.1"/>
    <property type="match status" value="1"/>
</dbReference>
<dbReference type="RefSeq" id="WP_095556986.1">
    <property type="nucleotide sequence ID" value="NZ_NSJD01000010.1"/>
</dbReference>
<keyword evidence="1 11" id="KW-0436">Ligase</keyword>
<evidence type="ECO:0000313" key="13">
    <source>
        <dbReference type="Proteomes" id="UP000218644"/>
    </source>
</evidence>
<dbReference type="Proteomes" id="UP000218644">
    <property type="component" value="Unassembled WGS sequence"/>
</dbReference>
<feature type="binding site" evidence="10">
    <location>
        <position position="149"/>
    </location>
    <ligand>
        <name>Mn(2+)</name>
        <dbReference type="ChEBI" id="CHEBI:29035"/>
        <label>1</label>
    </ligand>
</feature>
<reference evidence="12 13" key="1">
    <citation type="submission" date="2017-08" db="EMBL/GenBank/DDBJ databases">
        <title>WGS of Clinical strains of the CDC Group NO-1 linked to zoonotic infections in humans.</title>
        <authorList>
            <person name="Bernier A.-M."/>
            <person name="Bernard K."/>
        </authorList>
    </citation>
    <scope>NUCLEOTIDE SEQUENCE [LARGE SCALE GENOMIC DNA]</scope>
    <source>
        <strain evidence="12 13">NML79-0751</strain>
    </source>
</reference>
<evidence type="ECO:0000256" key="1">
    <source>
        <dbReference type="ARBA" id="ARBA00022598"/>
    </source>
</evidence>
<dbReference type="SUPFAM" id="SSF103365">
    <property type="entry name" value="Hypothetical protein PH1602"/>
    <property type="match status" value="1"/>
</dbReference>
<dbReference type="GO" id="GO:0006396">
    <property type="term" value="P:RNA processing"/>
    <property type="evidence" value="ECO:0007669"/>
    <property type="project" value="InterPro"/>
</dbReference>
<accession>A0A2A2AQN9</accession>
<dbReference type="PANTHER" id="PTHR11118">
    <property type="entry name" value="RNA-SPLICING LIGASE RTCB HOMOLOG"/>
    <property type="match status" value="1"/>
</dbReference>
<evidence type="ECO:0000256" key="6">
    <source>
        <dbReference type="ARBA" id="ARBA00023211"/>
    </source>
</evidence>
<name>A0A2A2AQN9_9BURK</name>
<evidence type="ECO:0000256" key="3">
    <source>
        <dbReference type="ARBA" id="ARBA00022741"/>
    </source>
</evidence>
<evidence type="ECO:0000256" key="5">
    <source>
        <dbReference type="ARBA" id="ARBA00023134"/>
    </source>
</evidence>
<organism evidence="12 13">
    <name type="scientific">Vandammella animalimorsus</name>
    <dbReference type="NCBI Taxonomy" id="2029117"/>
    <lineage>
        <taxon>Bacteria</taxon>
        <taxon>Pseudomonadati</taxon>
        <taxon>Pseudomonadota</taxon>
        <taxon>Betaproteobacteria</taxon>
        <taxon>Burkholderiales</taxon>
        <taxon>Comamonadaceae</taxon>
        <taxon>Vandammella</taxon>
    </lineage>
</organism>
<feature type="active site" description="GMP-histidine intermediate" evidence="8">
    <location>
        <position position="322"/>
    </location>
</feature>
<dbReference type="GO" id="GO:0003972">
    <property type="term" value="F:RNA ligase (ATP) activity"/>
    <property type="evidence" value="ECO:0007669"/>
    <property type="project" value="TreeGrafter"/>
</dbReference>
<keyword evidence="3 9" id="KW-0547">Nucleotide-binding</keyword>
<feature type="binding site" evidence="10">
    <location>
        <position position="266"/>
    </location>
    <ligand>
        <name>Mn(2+)</name>
        <dbReference type="ChEBI" id="CHEBI:29035"/>
        <label>2</label>
    </ligand>
</feature>
<feature type="binding site" evidence="9">
    <location>
        <begin position="148"/>
        <end position="152"/>
    </location>
    <ligand>
        <name>GMP</name>
        <dbReference type="ChEBI" id="CHEBI:58115"/>
    </ligand>
</feature>
<dbReference type="GO" id="GO:0170057">
    <property type="term" value="F:RNA ligase (GTP) activity"/>
    <property type="evidence" value="ECO:0007669"/>
    <property type="project" value="UniProtKB-EC"/>
</dbReference>
<evidence type="ECO:0000256" key="11">
    <source>
        <dbReference type="RuleBase" id="RU371113"/>
    </source>
</evidence>
<protein>
    <recommendedName>
        <fullName evidence="11">tRNA-splicing ligase RtcB</fullName>
        <ecNumber evidence="11">6.5.1.-</ecNumber>
    </recommendedName>
</protein>
<feature type="binding site" evidence="10">
    <location>
        <position position="76"/>
    </location>
    <ligand>
        <name>Mn(2+)</name>
        <dbReference type="ChEBI" id="CHEBI:29035"/>
        <label>1</label>
    </ligand>
</feature>
<keyword evidence="4" id="KW-0692">RNA repair</keyword>
<comment type="cofactor">
    <cofactor evidence="10 11">
        <name>Mn(2+)</name>
        <dbReference type="ChEBI" id="CHEBI:29035"/>
    </cofactor>
    <text evidence="10 11">Binds 2 manganese ions per subunit.</text>
</comment>
<feature type="binding site" evidence="9">
    <location>
        <position position="304"/>
    </location>
    <ligand>
        <name>GMP</name>
        <dbReference type="ChEBI" id="CHEBI:58115"/>
    </ligand>
</feature>
<dbReference type="PANTHER" id="PTHR11118:SF1">
    <property type="entry name" value="RNA-SPLICING LIGASE RTCB HOMOLOG"/>
    <property type="match status" value="1"/>
</dbReference>
<keyword evidence="2 10" id="KW-0479">Metal-binding</keyword>
<feature type="binding site" evidence="9">
    <location>
        <begin position="266"/>
        <end position="267"/>
    </location>
    <ligand>
        <name>GMP</name>
        <dbReference type="ChEBI" id="CHEBI:58115"/>
    </ligand>
</feature>
<gene>
    <name evidence="11" type="primary">rtcB</name>
    <name evidence="12" type="ORF">CK623_07540</name>
</gene>
<dbReference type="GO" id="GO:0046872">
    <property type="term" value="F:metal ion binding"/>
    <property type="evidence" value="ECO:0007669"/>
    <property type="project" value="UniProtKB-UniRule"/>
</dbReference>
<dbReference type="AlphaFoldDB" id="A0A2A2AQN9"/>
<dbReference type="EMBL" id="NSJD01000010">
    <property type="protein sequence ID" value="PAT40014.1"/>
    <property type="molecule type" value="Genomic_DNA"/>
</dbReference>